<dbReference type="AlphaFoldDB" id="A0A5C3KWK7"/>
<organism evidence="6 7">
    <name type="scientific">Coprinopsis marcescibilis</name>
    <name type="common">Agaric fungus</name>
    <name type="synonym">Psathyrella marcescibilis</name>
    <dbReference type="NCBI Taxonomy" id="230819"/>
    <lineage>
        <taxon>Eukaryota</taxon>
        <taxon>Fungi</taxon>
        <taxon>Dikarya</taxon>
        <taxon>Basidiomycota</taxon>
        <taxon>Agaricomycotina</taxon>
        <taxon>Agaricomycetes</taxon>
        <taxon>Agaricomycetidae</taxon>
        <taxon>Agaricales</taxon>
        <taxon>Agaricineae</taxon>
        <taxon>Psathyrellaceae</taxon>
        <taxon>Coprinopsis</taxon>
    </lineage>
</organism>
<evidence type="ECO:0000256" key="2">
    <source>
        <dbReference type="ARBA" id="ARBA00023026"/>
    </source>
</evidence>
<dbReference type="SUPFAM" id="SSF54106">
    <property type="entry name" value="LysM domain"/>
    <property type="match status" value="2"/>
</dbReference>
<feature type="signal peptide" evidence="4">
    <location>
        <begin position="1"/>
        <end position="21"/>
    </location>
</feature>
<dbReference type="STRING" id="230819.A0A5C3KWK7"/>
<feature type="compositionally biased region" description="Pro residues" evidence="3">
    <location>
        <begin position="144"/>
        <end position="165"/>
    </location>
</feature>
<evidence type="ECO:0000313" key="6">
    <source>
        <dbReference type="EMBL" id="TFK24570.1"/>
    </source>
</evidence>
<evidence type="ECO:0000256" key="4">
    <source>
        <dbReference type="SAM" id="SignalP"/>
    </source>
</evidence>
<sequence>MFSKAAFAVASLAIFAQAVSAGKCVREYTIKEGDYCDTISAANKASTYQLGAINAVKINVACNNLEPGDKLCLGTENEDCQDIKVVVPGDTCEAIWSKYGVDQEIFYENNPQVARECGNIYVDEVLCVAKTVIKPPRPETPIHTGPPPSEATPPVPVNTPTPTPVAPVNVAPAPTPEPALEECQDEYEEIEVVEGPTDEQLPFCDEL</sequence>
<proteinExistence type="predicted"/>
<dbReference type="InterPro" id="IPR036779">
    <property type="entry name" value="LysM_dom_sf"/>
</dbReference>
<feature type="chain" id="PRO_5022927838" description="LysM domain-containing protein" evidence="4">
    <location>
        <begin position="22"/>
        <end position="207"/>
    </location>
</feature>
<dbReference type="InterPro" id="IPR052210">
    <property type="entry name" value="LysM1-like"/>
</dbReference>
<reference evidence="6 7" key="1">
    <citation type="journal article" date="2019" name="Nat. Ecol. Evol.">
        <title>Megaphylogeny resolves global patterns of mushroom evolution.</title>
        <authorList>
            <person name="Varga T."/>
            <person name="Krizsan K."/>
            <person name="Foldi C."/>
            <person name="Dima B."/>
            <person name="Sanchez-Garcia M."/>
            <person name="Sanchez-Ramirez S."/>
            <person name="Szollosi G.J."/>
            <person name="Szarkandi J.G."/>
            <person name="Papp V."/>
            <person name="Albert L."/>
            <person name="Andreopoulos W."/>
            <person name="Angelini C."/>
            <person name="Antonin V."/>
            <person name="Barry K.W."/>
            <person name="Bougher N.L."/>
            <person name="Buchanan P."/>
            <person name="Buyck B."/>
            <person name="Bense V."/>
            <person name="Catcheside P."/>
            <person name="Chovatia M."/>
            <person name="Cooper J."/>
            <person name="Damon W."/>
            <person name="Desjardin D."/>
            <person name="Finy P."/>
            <person name="Geml J."/>
            <person name="Haridas S."/>
            <person name="Hughes K."/>
            <person name="Justo A."/>
            <person name="Karasinski D."/>
            <person name="Kautmanova I."/>
            <person name="Kiss B."/>
            <person name="Kocsube S."/>
            <person name="Kotiranta H."/>
            <person name="LaButti K.M."/>
            <person name="Lechner B.E."/>
            <person name="Liimatainen K."/>
            <person name="Lipzen A."/>
            <person name="Lukacs Z."/>
            <person name="Mihaltcheva S."/>
            <person name="Morgado L.N."/>
            <person name="Niskanen T."/>
            <person name="Noordeloos M.E."/>
            <person name="Ohm R.A."/>
            <person name="Ortiz-Santana B."/>
            <person name="Ovrebo C."/>
            <person name="Racz N."/>
            <person name="Riley R."/>
            <person name="Savchenko A."/>
            <person name="Shiryaev A."/>
            <person name="Soop K."/>
            <person name="Spirin V."/>
            <person name="Szebenyi C."/>
            <person name="Tomsovsky M."/>
            <person name="Tulloss R.E."/>
            <person name="Uehling J."/>
            <person name="Grigoriev I.V."/>
            <person name="Vagvolgyi C."/>
            <person name="Papp T."/>
            <person name="Martin F.M."/>
            <person name="Miettinen O."/>
            <person name="Hibbett D.S."/>
            <person name="Nagy L.G."/>
        </authorList>
    </citation>
    <scope>NUCLEOTIDE SEQUENCE [LARGE SCALE GENOMIC DNA]</scope>
    <source>
        <strain evidence="6 7">CBS 121175</strain>
    </source>
</reference>
<dbReference type="CDD" id="cd00118">
    <property type="entry name" value="LysM"/>
    <property type="match status" value="2"/>
</dbReference>
<dbReference type="Pfam" id="PF01476">
    <property type="entry name" value="LysM"/>
    <property type="match status" value="2"/>
</dbReference>
<evidence type="ECO:0000256" key="1">
    <source>
        <dbReference type="ARBA" id="ARBA00022669"/>
    </source>
</evidence>
<dbReference type="PANTHER" id="PTHR34997:SF1">
    <property type="entry name" value="PEPTIDOGLYCAN-BINDING LYSIN DOMAIN"/>
    <property type="match status" value="1"/>
</dbReference>
<keyword evidence="4" id="KW-0732">Signal</keyword>
<keyword evidence="7" id="KW-1185">Reference proteome</keyword>
<dbReference type="InterPro" id="IPR018392">
    <property type="entry name" value="LysM"/>
</dbReference>
<keyword evidence="2" id="KW-0843">Virulence</keyword>
<dbReference type="Gene3D" id="3.10.350.10">
    <property type="entry name" value="LysM domain"/>
    <property type="match status" value="2"/>
</dbReference>
<dbReference type="EMBL" id="ML210198">
    <property type="protein sequence ID" value="TFK24570.1"/>
    <property type="molecule type" value="Genomic_DNA"/>
</dbReference>
<evidence type="ECO:0000259" key="5">
    <source>
        <dbReference type="PROSITE" id="PS51782"/>
    </source>
</evidence>
<feature type="region of interest" description="Disordered" evidence="3">
    <location>
        <begin position="136"/>
        <end position="178"/>
    </location>
</feature>
<evidence type="ECO:0000313" key="7">
    <source>
        <dbReference type="Proteomes" id="UP000307440"/>
    </source>
</evidence>
<gene>
    <name evidence="6" type="ORF">FA15DRAFT_669435</name>
</gene>
<keyword evidence="1" id="KW-0147">Chitin-binding</keyword>
<dbReference type="GO" id="GO:0008061">
    <property type="term" value="F:chitin binding"/>
    <property type="evidence" value="ECO:0007669"/>
    <property type="project" value="UniProtKB-KW"/>
</dbReference>
<accession>A0A5C3KWK7</accession>
<evidence type="ECO:0000256" key="3">
    <source>
        <dbReference type="SAM" id="MobiDB-lite"/>
    </source>
</evidence>
<feature type="domain" description="LysM" evidence="5">
    <location>
        <begin position="82"/>
        <end position="128"/>
    </location>
</feature>
<protein>
    <recommendedName>
        <fullName evidence="5">LysM domain-containing protein</fullName>
    </recommendedName>
</protein>
<dbReference type="OrthoDB" id="5985073at2759"/>
<dbReference type="SMART" id="SM00257">
    <property type="entry name" value="LysM"/>
    <property type="match status" value="2"/>
</dbReference>
<dbReference type="PROSITE" id="PS51782">
    <property type="entry name" value="LYSM"/>
    <property type="match status" value="2"/>
</dbReference>
<dbReference type="PANTHER" id="PTHR34997">
    <property type="entry name" value="AM15"/>
    <property type="match status" value="1"/>
</dbReference>
<dbReference type="Proteomes" id="UP000307440">
    <property type="component" value="Unassembled WGS sequence"/>
</dbReference>
<feature type="domain" description="LysM" evidence="5">
    <location>
        <begin position="26"/>
        <end position="73"/>
    </location>
</feature>
<name>A0A5C3KWK7_COPMA</name>